<keyword evidence="3" id="KW-1185">Reference proteome</keyword>
<protein>
    <recommendedName>
        <fullName evidence="4">Methyltransferase type 11 domain-containing protein</fullName>
    </recommendedName>
</protein>
<reference evidence="2 3" key="1">
    <citation type="submission" date="2024-03" db="EMBL/GenBank/DDBJ databases">
        <title>A high-quality draft genome sequence of Diaporthe vaccinii, a causative agent of upright dieback and viscid rot disease in cranberry plants.</title>
        <authorList>
            <person name="Sarrasin M."/>
            <person name="Lang B.F."/>
            <person name="Burger G."/>
        </authorList>
    </citation>
    <scope>NUCLEOTIDE SEQUENCE [LARGE SCALE GENOMIC DNA]</scope>
    <source>
        <strain evidence="2 3">IS7</strain>
    </source>
</reference>
<feature type="compositionally biased region" description="Polar residues" evidence="1">
    <location>
        <begin position="229"/>
        <end position="239"/>
    </location>
</feature>
<feature type="compositionally biased region" description="Low complexity" evidence="1">
    <location>
        <begin position="623"/>
        <end position="633"/>
    </location>
</feature>
<feature type="region of interest" description="Disordered" evidence="1">
    <location>
        <begin position="1"/>
        <end position="156"/>
    </location>
</feature>
<dbReference type="SUPFAM" id="SSF53335">
    <property type="entry name" value="S-adenosyl-L-methionine-dependent methyltransferases"/>
    <property type="match status" value="1"/>
</dbReference>
<feature type="region of interest" description="Disordered" evidence="1">
    <location>
        <begin position="215"/>
        <end position="239"/>
    </location>
</feature>
<sequence length="694" mass="75577">MFDVDWSDPNRESVGDRRARKQKEKEISDKASNKDNVDKDSKRDGQSSQASGSGSVRSSMSSVDKQFGFFGGKNRKKGRALGNSKPAASSTTGAPTIHEQEPTEDIDDNTVESPTEASSHVPQDSKVVDTEDQHPGVSVKPHSSFPEAVFNTSKENAPGGSLLGYDMASPKPGLKSTLTQHLGDGISFITKTTEVRSQPRDKNDPDYLVSKVTMSAGHSEQEPKDLSAKPTSWQAPPQATGVTHSLATVPESPSASNLEDVRHLVPMITDLSLTAATNKTLTTGAEPQRGLKRKPKAPLKAPAIVPANQQYVGNPDLWKAPEVWEYSASEPEVSPVDEAVVPFGSDEINQLALDLASMQREANRMLQASPQTILQRLKARWGDQDVHIAMETGTEGMQGDVDTAVDQALMYKELEMDRKRWMLSALYHMETDTKPSTVMSKPKVKPKVQKILSLFDSQAATSYLAISNPSVPIYHLSPDPLSHRRYPNIHPMTCPAISASAVGVATEAFSAVKCLPIASILPSSDLPRLLQSIFRVLAPGGFLNMVIVDPLPTPSSAGPALRQWLDENLIFNLEQQFRCTNPSRNFPVWLLEAGLRAKGSVITTARFQAVIPKGQAGDGSGGSSSSSNNGSDSEMATMRELRTTVGRMLWREIWGPFVGADSWWWEVPKIVDECLSRDTCWEYSVIAACKESEA</sequence>
<name>A0ABR4FAB2_9PEZI</name>
<proteinExistence type="predicted"/>
<feature type="compositionally biased region" description="Low complexity" evidence="1">
    <location>
        <begin position="46"/>
        <end position="68"/>
    </location>
</feature>
<feature type="region of interest" description="Disordered" evidence="1">
    <location>
        <begin position="613"/>
        <end position="635"/>
    </location>
</feature>
<dbReference type="Gene3D" id="3.40.50.150">
    <property type="entry name" value="Vaccinia Virus protein VP39"/>
    <property type="match status" value="1"/>
</dbReference>
<dbReference type="EMBL" id="JBAWTH010000006">
    <property type="protein sequence ID" value="KAL2291594.1"/>
    <property type="molecule type" value="Genomic_DNA"/>
</dbReference>
<evidence type="ECO:0000256" key="1">
    <source>
        <dbReference type="SAM" id="MobiDB-lite"/>
    </source>
</evidence>
<comment type="caution">
    <text evidence="2">The sequence shown here is derived from an EMBL/GenBank/DDBJ whole genome shotgun (WGS) entry which is preliminary data.</text>
</comment>
<feature type="compositionally biased region" description="Basic and acidic residues" evidence="1">
    <location>
        <begin position="8"/>
        <end position="45"/>
    </location>
</feature>
<dbReference type="Proteomes" id="UP001600888">
    <property type="component" value="Unassembled WGS sequence"/>
</dbReference>
<gene>
    <name evidence="2" type="ORF">FJTKL_12953</name>
</gene>
<accession>A0ABR4FAB2</accession>
<evidence type="ECO:0000313" key="3">
    <source>
        <dbReference type="Proteomes" id="UP001600888"/>
    </source>
</evidence>
<organism evidence="2 3">
    <name type="scientific">Diaporthe vaccinii</name>
    <dbReference type="NCBI Taxonomy" id="105482"/>
    <lineage>
        <taxon>Eukaryota</taxon>
        <taxon>Fungi</taxon>
        <taxon>Dikarya</taxon>
        <taxon>Ascomycota</taxon>
        <taxon>Pezizomycotina</taxon>
        <taxon>Sordariomycetes</taxon>
        <taxon>Sordariomycetidae</taxon>
        <taxon>Diaporthales</taxon>
        <taxon>Diaporthaceae</taxon>
        <taxon>Diaporthe</taxon>
        <taxon>Diaporthe eres species complex</taxon>
    </lineage>
</organism>
<feature type="compositionally biased region" description="Polar residues" evidence="1">
    <location>
        <begin position="111"/>
        <end position="122"/>
    </location>
</feature>
<evidence type="ECO:0008006" key="4">
    <source>
        <dbReference type="Google" id="ProtNLM"/>
    </source>
</evidence>
<evidence type="ECO:0000313" key="2">
    <source>
        <dbReference type="EMBL" id="KAL2291594.1"/>
    </source>
</evidence>
<dbReference type="InterPro" id="IPR029063">
    <property type="entry name" value="SAM-dependent_MTases_sf"/>
</dbReference>